<name>A0A9P8NTU0_9ASCO</name>
<dbReference type="GO" id="GO:0007064">
    <property type="term" value="P:mitotic sister chromatid cohesion"/>
    <property type="evidence" value="ECO:0007669"/>
    <property type="project" value="InterPro"/>
</dbReference>
<keyword evidence="2" id="KW-0132">Cell division</keyword>
<dbReference type="AlphaFoldDB" id="A0A9P8NTU0"/>
<comment type="subcellular location">
    <subcellularLocation>
        <location evidence="1">Nucleus</location>
    </subcellularLocation>
</comment>
<evidence type="ECO:0000256" key="1">
    <source>
        <dbReference type="ARBA" id="ARBA00004123"/>
    </source>
</evidence>
<gene>
    <name evidence="8" type="ORF">OGATHE_006141</name>
</gene>
<evidence type="ECO:0000256" key="6">
    <source>
        <dbReference type="SAM" id="Coils"/>
    </source>
</evidence>
<keyword evidence="5" id="KW-0131">Cell cycle</keyword>
<feature type="compositionally biased region" description="Basic and acidic residues" evidence="7">
    <location>
        <begin position="1165"/>
        <end position="1188"/>
    </location>
</feature>
<dbReference type="GO" id="GO:0000785">
    <property type="term" value="C:chromatin"/>
    <property type="evidence" value="ECO:0007669"/>
    <property type="project" value="TreeGrafter"/>
</dbReference>
<sequence>MAVSKGLQTLKFKGALVSTIDKPVATKELISRLQDLHNELSSLDQDKVDLKSLEGIKDSLINKKLLKHSNSGVQAFCACCLADVLRFYAPDAPYNASQLSDMFKLFFSQFKQMDNPDGPFYHQQTYLLTRLAETRSIVLITDLPNAETLVEQLFDIFYGLASSGTFSSKLEPLVCEVLSEVIAEASKIPTKTLKLVLNKFLANTMVMKKGHTILPGFKFTLEVCNANADRMSRLLTQFFSETIYEATKGKENEDSEDDKQDASALLTQLKKLHTLALELWKYVPELLSSAMGLIENELDAEDEKIRITATETIGKILAVKQSRLNFASAHTDTYTNWLKKPLDKSPHVRSFWVRSAVQAVNANPDLAAELASGLIKTLVDSDERTRLTTVRELSNVSPGVFVSKLANKTIMNTLSQLIREKHAEIRSSCLQLLGSLYNAQFDEIYKNDAVTELLGWVPDDVLKLVYINDKTVNAQVDHTLFELLLPFELDDARRVDRLLTVIEHLSEKGRNSFHAIVKRQPQMAKAVSQLLALADMKPADDVSSKIDKLISWLVASFPESVDCRAALKQLLKLNNKRYFKLIMLCSDIETDYKTITNCMKELFGKLNELKNIKIEGEPSVAPHDMLFTVKLLVYRSSVIFYNQSNVGEILRISKDLAHSHNSAAQDVLENISTVVPEVLRANISTLTQETSLGGPIGVKDLKAIFQFGKKFPEVIVTENSDDYVASLKRLAVRGSPAEAKYAVRLLGQLPRTAARNAAVAALVDEIWPLDTSKDNFNACLATVAELFLTDLALLDDKTKEISSLLASQILLRNNTIGDEDEDEDEVNGWIDRDELETNKNCLSKILAVRVFVNWLIAVETAENAAQVAEPVLKLLTSIIGNGGEIVSPKTGTYPTPKKYQSRLRLEAGIKLLKLARYSRYNFLIHQDLVNKLVLLIQDENDHVRTLFMAKLKKNLTLGLISERFYALVFFIAHEPQDALREDTKTWVRSMHKRKLKANKNELLFEKSFVRMLSMLSHHQEFLELLNSAKTTSDYAAVLNFALTYIGLALDLIANMNNVSLLYYLASRMKQYRDRLTPDLSSNMYLVSDLTQYTIKALAKHKNWSLATWPGKLSLPGDLFESIGDSALLHELAVKSFIPESAVKTLDDLARDRTRHLAGTAVPVTTDRKRPHISEKPRTKKKLAVEPQRRSAIQRAAVNYNEDDEF</sequence>
<reference evidence="8" key="2">
    <citation type="submission" date="2021-01" db="EMBL/GenBank/DDBJ databases">
        <authorList>
            <person name="Schikora-Tamarit M.A."/>
        </authorList>
    </citation>
    <scope>NUCLEOTIDE SEQUENCE</scope>
    <source>
        <strain evidence="8">NCAIM Y.01608</strain>
    </source>
</reference>
<dbReference type="GO" id="GO:0006281">
    <property type="term" value="P:DNA repair"/>
    <property type="evidence" value="ECO:0007669"/>
    <property type="project" value="TreeGrafter"/>
</dbReference>
<proteinExistence type="predicted"/>
<dbReference type="PANTHER" id="PTHR12663">
    <property type="entry name" value="ANDROGEN INDUCED INHIBITOR OF PROLIFERATION AS3 / PDS5-RELATED"/>
    <property type="match status" value="1"/>
</dbReference>
<evidence type="ECO:0000256" key="4">
    <source>
        <dbReference type="ARBA" id="ARBA00023242"/>
    </source>
</evidence>
<keyword evidence="4" id="KW-0539">Nucleus</keyword>
<evidence type="ECO:0000313" key="8">
    <source>
        <dbReference type="EMBL" id="KAH3659257.1"/>
    </source>
</evidence>
<organism evidence="8 9">
    <name type="scientific">Ogataea polymorpha</name>
    <dbReference type="NCBI Taxonomy" id="460523"/>
    <lineage>
        <taxon>Eukaryota</taxon>
        <taxon>Fungi</taxon>
        <taxon>Dikarya</taxon>
        <taxon>Ascomycota</taxon>
        <taxon>Saccharomycotina</taxon>
        <taxon>Pichiomycetes</taxon>
        <taxon>Pichiales</taxon>
        <taxon>Pichiaceae</taxon>
        <taxon>Ogataea</taxon>
    </lineage>
</organism>
<keyword evidence="3" id="KW-0498">Mitosis</keyword>
<dbReference type="GO" id="GO:0005634">
    <property type="term" value="C:nucleus"/>
    <property type="evidence" value="ECO:0007669"/>
    <property type="project" value="UniProtKB-SubCell"/>
</dbReference>
<dbReference type="EMBL" id="JAEUBD010001540">
    <property type="protein sequence ID" value="KAH3659257.1"/>
    <property type="molecule type" value="Genomic_DNA"/>
</dbReference>
<keyword evidence="9" id="KW-1185">Reference proteome</keyword>
<evidence type="ECO:0000256" key="3">
    <source>
        <dbReference type="ARBA" id="ARBA00022776"/>
    </source>
</evidence>
<protein>
    <recommendedName>
        <fullName evidence="10">Sister chromatid cohesion protein PDS5</fullName>
    </recommendedName>
</protein>
<evidence type="ECO:0000256" key="5">
    <source>
        <dbReference type="ARBA" id="ARBA00023306"/>
    </source>
</evidence>
<evidence type="ECO:0000256" key="7">
    <source>
        <dbReference type="SAM" id="MobiDB-lite"/>
    </source>
</evidence>
<dbReference type="InterPro" id="IPR016024">
    <property type="entry name" value="ARM-type_fold"/>
</dbReference>
<dbReference type="InterPro" id="IPR011989">
    <property type="entry name" value="ARM-like"/>
</dbReference>
<evidence type="ECO:0008006" key="10">
    <source>
        <dbReference type="Google" id="ProtNLM"/>
    </source>
</evidence>
<feature type="coiled-coil region" evidence="6">
    <location>
        <begin position="26"/>
        <end position="53"/>
    </location>
</feature>
<feature type="region of interest" description="Disordered" evidence="7">
    <location>
        <begin position="1165"/>
        <end position="1205"/>
    </location>
</feature>
<dbReference type="Proteomes" id="UP000788993">
    <property type="component" value="Unassembled WGS sequence"/>
</dbReference>
<dbReference type="SUPFAM" id="SSF48371">
    <property type="entry name" value="ARM repeat"/>
    <property type="match status" value="1"/>
</dbReference>
<evidence type="ECO:0000313" key="9">
    <source>
        <dbReference type="Proteomes" id="UP000788993"/>
    </source>
</evidence>
<dbReference type="PANTHER" id="PTHR12663:SF0">
    <property type="entry name" value="PRECOCIOUS DISSOCIATION OF SISTERS 5, ISOFORM A"/>
    <property type="match status" value="1"/>
</dbReference>
<comment type="caution">
    <text evidence="8">The sequence shown here is derived from an EMBL/GenBank/DDBJ whole genome shotgun (WGS) entry which is preliminary data.</text>
</comment>
<dbReference type="Pfam" id="PF20168">
    <property type="entry name" value="PDS5"/>
    <property type="match status" value="1"/>
</dbReference>
<dbReference type="InterPro" id="IPR039776">
    <property type="entry name" value="Pds5"/>
</dbReference>
<reference evidence="8" key="1">
    <citation type="journal article" date="2021" name="Open Biol.">
        <title>Shared evolutionary footprints suggest mitochondrial oxidative damage underlies multiple complex I losses in fungi.</title>
        <authorList>
            <person name="Schikora-Tamarit M.A."/>
            <person name="Marcet-Houben M."/>
            <person name="Nosek J."/>
            <person name="Gabaldon T."/>
        </authorList>
    </citation>
    <scope>NUCLEOTIDE SEQUENCE</scope>
    <source>
        <strain evidence="8">NCAIM Y.01608</strain>
    </source>
</reference>
<dbReference type="GO" id="GO:0051301">
    <property type="term" value="P:cell division"/>
    <property type="evidence" value="ECO:0007669"/>
    <property type="project" value="UniProtKB-KW"/>
</dbReference>
<keyword evidence="6" id="KW-0175">Coiled coil</keyword>
<dbReference type="CDD" id="cd19953">
    <property type="entry name" value="PDS5"/>
    <property type="match status" value="1"/>
</dbReference>
<dbReference type="Gene3D" id="1.25.10.10">
    <property type="entry name" value="Leucine-rich Repeat Variant"/>
    <property type="match status" value="1"/>
</dbReference>
<accession>A0A9P8NTU0</accession>
<evidence type="ECO:0000256" key="2">
    <source>
        <dbReference type="ARBA" id="ARBA00022618"/>
    </source>
</evidence>